<evidence type="ECO:0000313" key="3">
    <source>
        <dbReference type="EMBL" id="KAK7407451.1"/>
    </source>
</evidence>
<dbReference type="InterPro" id="IPR036397">
    <property type="entry name" value="RNaseH_sf"/>
</dbReference>
<name>A0AAN9XUC2_PSOTE</name>
<dbReference type="GO" id="GO:0004523">
    <property type="term" value="F:RNA-DNA hybrid ribonuclease activity"/>
    <property type="evidence" value="ECO:0007669"/>
    <property type="project" value="InterPro"/>
</dbReference>
<dbReference type="GO" id="GO:0003676">
    <property type="term" value="F:nucleic acid binding"/>
    <property type="evidence" value="ECO:0007669"/>
    <property type="project" value="InterPro"/>
</dbReference>
<dbReference type="PANTHER" id="PTHR47723">
    <property type="entry name" value="OS05G0353850 PROTEIN"/>
    <property type="match status" value="1"/>
</dbReference>
<dbReference type="CDD" id="cd06222">
    <property type="entry name" value="RNase_H_like"/>
    <property type="match status" value="1"/>
</dbReference>
<dbReference type="InterPro" id="IPR012337">
    <property type="entry name" value="RNaseH-like_sf"/>
</dbReference>
<dbReference type="EMBL" id="JAYMYS010000002">
    <property type="protein sequence ID" value="KAK7407451.1"/>
    <property type="molecule type" value="Genomic_DNA"/>
</dbReference>
<organism evidence="3 4">
    <name type="scientific">Psophocarpus tetragonolobus</name>
    <name type="common">Winged bean</name>
    <name type="synonym">Dolichos tetragonolobus</name>
    <dbReference type="NCBI Taxonomy" id="3891"/>
    <lineage>
        <taxon>Eukaryota</taxon>
        <taxon>Viridiplantae</taxon>
        <taxon>Streptophyta</taxon>
        <taxon>Embryophyta</taxon>
        <taxon>Tracheophyta</taxon>
        <taxon>Spermatophyta</taxon>
        <taxon>Magnoliopsida</taxon>
        <taxon>eudicotyledons</taxon>
        <taxon>Gunneridae</taxon>
        <taxon>Pentapetalae</taxon>
        <taxon>rosids</taxon>
        <taxon>fabids</taxon>
        <taxon>Fabales</taxon>
        <taxon>Fabaceae</taxon>
        <taxon>Papilionoideae</taxon>
        <taxon>50 kb inversion clade</taxon>
        <taxon>NPAAA clade</taxon>
        <taxon>indigoferoid/millettioid clade</taxon>
        <taxon>Phaseoleae</taxon>
        <taxon>Psophocarpus</taxon>
    </lineage>
</organism>
<dbReference type="InterPro" id="IPR053151">
    <property type="entry name" value="RNase_H-like"/>
</dbReference>
<dbReference type="AlphaFoldDB" id="A0AAN9XUC2"/>
<sequence length="246" mass="26526">MSGGNDGNEGWGSRFLKMASAAAAAAAVAGGLYAALSSSASASGGHQEVPFGGQPHRNQPDHAGHVPPLQGAHVASWKKPEIGWVKLNVDGSRDHFNDTSAGCGGVFRDSSAKWVYGFAKRLNPDNNQAHQTELEAILTGLNIASKLNIKKLIVESDSEPVVRMVMSGVKSSHTDYDLVQRIRNEVDRIGCQVRFAVVSNKVNRVAHRLANDARKFASVGLCEEYADPPFNCLELLLEDQNRCQTF</sequence>
<dbReference type="Gene3D" id="3.30.420.10">
    <property type="entry name" value="Ribonuclease H-like superfamily/Ribonuclease H"/>
    <property type="match status" value="1"/>
</dbReference>
<accession>A0AAN9XUC2</accession>
<comment type="caution">
    <text evidence="3">The sequence shown here is derived from an EMBL/GenBank/DDBJ whole genome shotgun (WGS) entry which is preliminary data.</text>
</comment>
<evidence type="ECO:0000256" key="1">
    <source>
        <dbReference type="SAM" id="MobiDB-lite"/>
    </source>
</evidence>
<dbReference type="InterPro" id="IPR002156">
    <property type="entry name" value="RNaseH_domain"/>
</dbReference>
<dbReference type="Pfam" id="PF13456">
    <property type="entry name" value="RVT_3"/>
    <property type="match status" value="1"/>
</dbReference>
<reference evidence="3 4" key="1">
    <citation type="submission" date="2024-01" db="EMBL/GenBank/DDBJ databases">
        <title>The genomes of 5 underutilized Papilionoideae crops provide insights into root nodulation and disease resistanc.</title>
        <authorList>
            <person name="Jiang F."/>
        </authorList>
    </citation>
    <scope>NUCLEOTIDE SEQUENCE [LARGE SCALE GENOMIC DNA]</scope>
    <source>
        <strain evidence="3">DUOXIRENSHENG_FW03</strain>
        <tissue evidence="3">Leaves</tissue>
    </source>
</reference>
<evidence type="ECO:0000259" key="2">
    <source>
        <dbReference type="Pfam" id="PF13456"/>
    </source>
</evidence>
<keyword evidence="4" id="KW-1185">Reference proteome</keyword>
<evidence type="ECO:0000313" key="4">
    <source>
        <dbReference type="Proteomes" id="UP001386955"/>
    </source>
</evidence>
<dbReference type="InterPro" id="IPR044730">
    <property type="entry name" value="RNase_H-like_dom_plant"/>
</dbReference>
<dbReference type="Proteomes" id="UP001386955">
    <property type="component" value="Unassembled WGS sequence"/>
</dbReference>
<gene>
    <name evidence="3" type="ORF">VNO78_09391</name>
</gene>
<dbReference type="SUPFAM" id="SSF53098">
    <property type="entry name" value="Ribonuclease H-like"/>
    <property type="match status" value="1"/>
</dbReference>
<feature type="domain" description="RNase H type-1" evidence="2">
    <location>
        <begin position="88"/>
        <end position="213"/>
    </location>
</feature>
<protein>
    <recommendedName>
        <fullName evidence="2">RNase H type-1 domain-containing protein</fullName>
    </recommendedName>
</protein>
<proteinExistence type="predicted"/>
<feature type="region of interest" description="Disordered" evidence="1">
    <location>
        <begin position="44"/>
        <end position="72"/>
    </location>
</feature>
<dbReference type="PANTHER" id="PTHR47723:SF19">
    <property type="entry name" value="POLYNUCLEOTIDYL TRANSFERASE, RIBONUCLEASE H-LIKE SUPERFAMILY PROTEIN"/>
    <property type="match status" value="1"/>
</dbReference>